<protein>
    <submittedName>
        <fullName evidence="8">Inner membrane protein YbiR</fullName>
    </submittedName>
</protein>
<feature type="transmembrane region" description="Helical" evidence="6">
    <location>
        <begin position="249"/>
        <end position="269"/>
    </location>
</feature>
<evidence type="ECO:0000259" key="7">
    <source>
        <dbReference type="Pfam" id="PF03600"/>
    </source>
</evidence>
<dbReference type="InterPro" id="IPR004680">
    <property type="entry name" value="Cit_transptr-like_dom"/>
</dbReference>
<keyword evidence="4 6" id="KW-1133">Transmembrane helix</keyword>
<dbReference type="RefSeq" id="WP_055257531.1">
    <property type="nucleotide sequence ID" value="NZ_BCMV01000025.1"/>
</dbReference>
<organism evidence="8 9">
    <name type="scientific">Sarcina ventriculi</name>
    <name type="common">Clostridium ventriculi</name>
    <dbReference type="NCBI Taxonomy" id="1267"/>
    <lineage>
        <taxon>Bacteria</taxon>
        <taxon>Bacillati</taxon>
        <taxon>Bacillota</taxon>
        <taxon>Clostridia</taxon>
        <taxon>Eubacteriales</taxon>
        <taxon>Clostridiaceae</taxon>
        <taxon>Sarcina</taxon>
    </lineage>
</organism>
<feature type="transmembrane region" description="Helical" evidence="6">
    <location>
        <begin position="20"/>
        <end position="44"/>
    </location>
</feature>
<evidence type="ECO:0000256" key="3">
    <source>
        <dbReference type="ARBA" id="ARBA00022692"/>
    </source>
</evidence>
<dbReference type="EMBL" id="CYZR01000002">
    <property type="protein sequence ID" value="CUN60768.1"/>
    <property type="molecule type" value="Genomic_DNA"/>
</dbReference>
<gene>
    <name evidence="8" type="primary">ybiR</name>
    <name evidence="8" type="ORF">ERS852473_00612</name>
</gene>
<evidence type="ECO:0000313" key="9">
    <source>
        <dbReference type="Proteomes" id="UP000095488"/>
    </source>
</evidence>
<keyword evidence="9" id="KW-1185">Reference proteome</keyword>
<dbReference type="Pfam" id="PF03600">
    <property type="entry name" value="CitMHS"/>
    <property type="match status" value="1"/>
</dbReference>
<dbReference type="Proteomes" id="UP000095488">
    <property type="component" value="Unassembled WGS sequence"/>
</dbReference>
<feature type="transmembrane region" description="Helical" evidence="6">
    <location>
        <begin position="162"/>
        <end position="182"/>
    </location>
</feature>
<reference evidence="8 9" key="1">
    <citation type="submission" date="2015-09" db="EMBL/GenBank/DDBJ databases">
        <authorList>
            <consortium name="Pathogen Informatics"/>
        </authorList>
    </citation>
    <scope>NUCLEOTIDE SEQUENCE [LARGE SCALE GENOMIC DNA]</scope>
    <source>
        <strain evidence="8 9">2789STDY5834858</strain>
    </source>
</reference>
<feature type="transmembrane region" description="Helical" evidence="6">
    <location>
        <begin position="353"/>
        <end position="374"/>
    </location>
</feature>
<feature type="transmembrane region" description="Helical" evidence="6">
    <location>
        <begin position="202"/>
        <end position="219"/>
    </location>
</feature>
<feature type="transmembrane region" description="Helical" evidence="6">
    <location>
        <begin position="83"/>
        <end position="113"/>
    </location>
</feature>
<name>A0ABM9UPG7_SARVE</name>
<feature type="transmembrane region" description="Helical" evidence="6">
    <location>
        <begin position="315"/>
        <end position="333"/>
    </location>
</feature>
<comment type="caution">
    <text evidence="8">The sequence shown here is derived from an EMBL/GenBank/DDBJ whole genome shotgun (WGS) entry which is preliminary data.</text>
</comment>
<feature type="transmembrane region" description="Helical" evidence="6">
    <location>
        <begin position="281"/>
        <end position="303"/>
    </location>
</feature>
<evidence type="ECO:0000313" key="8">
    <source>
        <dbReference type="EMBL" id="CUN60768.1"/>
    </source>
</evidence>
<feature type="domain" description="Citrate transporter-like" evidence="7">
    <location>
        <begin position="25"/>
        <end position="306"/>
    </location>
</feature>
<dbReference type="PANTHER" id="PTHR43568">
    <property type="entry name" value="P PROTEIN"/>
    <property type="match status" value="1"/>
</dbReference>
<keyword evidence="2" id="KW-0813">Transport</keyword>
<sequence length="375" mass="41989">MDSKSLDKQKLKEFCKHEIVLIVSVVLAIASSFINGPNFGSISYKDLMLLFDLMIVVTALKEFKVLDYIGTKLLHKDNSSRRIYIIMVTLTFFSSMLITDDVALITFVPLALVLAKKANFNPVKLVVFQTMAAILGCALTPMGSSQNLYIFTHFDLTSGEFFAVTLPMAIVAFIFLLVLVLVQKNKKLDVAIEEIHIKHKKLTILYFVLFLVVLASVFKLLNYEYAFIIILVVTFFVNKKLFKRVDYSLLITFTGFFIFIGNVSAIPAVKTLVSGLLTDPIHTYFISLILSQFISNVPVTLLLSPFTHDFKSIVLGVNAGGLFSLIGSMASIISYKFVISETKTSPITYIKKFAFYSLIAFCVIIPTAMVLIIFF</sequence>
<keyword evidence="5 6" id="KW-0472">Membrane</keyword>
<evidence type="ECO:0000256" key="6">
    <source>
        <dbReference type="SAM" id="Phobius"/>
    </source>
</evidence>
<evidence type="ECO:0000256" key="4">
    <source>
        <dbReference type="ARBA" id="ARBA00022989"/>
    </source>
</evidence>
<accession>A0ABM9UPG7</accession>
<evidence type="ECO:0000256" key="5">
    <source>
        <dbReference type="ARBA" id="ARBA00023136"/>
    </source>
</evidence>
<dbReference type="PANTHER" id="PTHR43568:SF1">
    <property type="entry name" value="P PROTEIN"/>
    <property type="match status" value="1"/>
</dbReference>
<feature type="transmembrane region" description="Helical" evidence="6">
    <location>
        <begin position="125"/>
        <end position="142"/>
    </location>
</feature>
<dbReference type="InterPro" id="IPR051475">
    <property type="entry name" value="Diverse_Ion_Transporter"/>
</dbReference>
<comment type="subcellular location">
    <subcellularLocation>
        <location evidence="1">Membrane</location>
        <topology evidence="1">Multi-pass membrane protein</topology>
    </subcellularLocation>
</comment>
<feature type="transmembrane region" description="Helical" evidence="6">
    <location>
        <begin position="225"/>
        <end position="242"/>
    </location>
</feature>
<proteinExistence type="predicted"/>
<evidence type="ECO:0000256" key="1">
    <source>
        <dbReference type="ARBA" id="ARBA00004141"/>
    </source>
</evidence>
<evidence type="ECO:0000256" key="2">
    <source>
        <dbReference type="ARBA" id="ARBA00022448"/>
    </source>
</evidence>
<keyword evidence="3 6" id="KW-0812">Transmembrane</keyword>